<dbReference type="Pfam" id="PF05488">
    <property type="entry name" value="PAAR_motif"/>
    <property type="match status" value="1"/>
</dbReference>
<sequence length="197" mass="21567">MLRIVSGKRFKIITVGDQTTTGGRVLNGARTVFCQNKAVAFIGSISFCPQCKTSGVIRRTQPFNVFAEDRPVCIEGDIVECRCPVGVNRLIASSGAFEFIGYDDGCVGYSISSADSEGELLSLYDEQRQSASANESKTDYMIQFHCMNDDGSAMAHHHYTLLFADGFTETGITNEFGDTGWYSHESAQIVTINMGMH</sequence>
<protein>
    <submittedName>
        <fullName evidence="1">PAAR domain-containing protein</fullName>
    </submittedName>
</protein>
<dbReference type="Proteomes" id="UP000321126">
    <property type="component" value="Unassembled WGS sequence"/>
</dbReference>
<dbReference type="CDD" id="cd14744">
    <property type="entry name" value="PAAR_CT_2"/>
    <property type="match status" value="1"/>
</dbReference>
<dbReference type="Gene3D" id="2.60.200.60">
    <property type="match status" value="1"/>
</dbReference>
<reference evidence="1 2" key="1">
    <citation type="submission" date="2019-07" db="EMBL/GenBank/DDBJ databases">
        <title>Serratia strains were isolated from fresh produce.</title>
        <authorList>
            <person name="Cho G.-S."/>
            <person name="Stein M."/>
            <person name="Lee W."/>
            <person name="Suh S.H."/>
            <person name="Franz C.M.A.P."/>
        </authorList>
    </citation>
    <scope>NUCLEOTIDE SEQUENCE [LARGE SCALE GENOMIC DNA]</scope>
    <source>
        <strain evidence="1 2">S16</strain>
    </source>
</reference>
<evidence type="ECO:0000313" key="1">
    <source>
        <dbReference type="EMBL" id="TXE21698.1"/>
    </source>
</evidence>
<comment type="caution">
    <text evidence="1">The sequence shown here is derived from an EMBL/GenBank/DDBJ whole genome shotgun (WGS) entry which is preliminary data.</text>
</comment>
<dbReference type="InterPro" id="IPR008727">
    <property type="entry name" value="PAAR_motif"/>
</dbReference>
<gene>
    <name evidence="1" type="ORF">FOT62_27665</name>
</gene>
<organism evidence="1 2">
    <name type="scientific">Serratia marcescens</name>
    <dbReference type="NCBI Taxonomy" id="615"/>
    <lineage>
        <taxon>Bacteria</taxon>
        <taxon>Pseudomonadati</taxon>
        <taxon>Pseudomonadota</taxon>
        <taxon>Gammaproteobacteria</taxon>
        <taxon>Enterobacterales</taxon>
        <taxon>Yersiniaceae</taxon>
        <taxon>Serratia</taxon>
    </lineage>
</organism>
<proteinExistence type="predicted"/>
<name>A0A5C7BK66_SERMA</name>
<dbReference type="AlphaFoldDB" id="A0A5C7BK66"/>
<dbReference type="EMBL" id="VOUQ01000072">
    <property type="protein sequence ID" value="TXE21698.1"/>
    <property type="molecule type" value="Genomic_DNA"/>
</dbReference>
<evidence type="ECO:0000313" key="2">
    <source>
        <dbReference type="Proteomes" id="UP000321126"/>
    </source>
</evidence>
<accession>A0A5C7BK66</accession>